<feature type="repeat" description="PPR" evidence="3">
    <location>
        <begin position="52"/>
        <end position="86"/>
    </location>
</feature>
<reference evidence="4 5" key="1">
    <citation type="submission" date="2024-11" db="EMBL/GenBank/DDBJ databases">
        <title>A near-complete genome assembly of Cinchona calisaya.</title>
        <authorList>
            <person name="Lian D.C."/>
            <person name="Zhao X.W."/>
            <person name="Wei L."/>
        </authorList>
    </citation>
    <scope>NUCLEOTIDE SEQUENCE [LARGE SCALE GENOMIC DNA]</scope>
    <source>
        <tissue evidence="4">Nenye</tissue>
    </source>
</reference>
<feature type="repeat" description="PPR" evidence="3">
    <location>
        <begin position="17"/>
        <end position="51"/>
    </location>
</feature>
<dbReference type="PANTHER" id="PTHR46128:SF307">
    <property type="entry name" value="PENTACOTRIPEPTIDE-REPEAT REGION OF PRORP DOMAIN-CONTAINING PROTEIN"/>
    <property type="match status" value="1"/>
</dbReference>
<dbReference type="NCBIfam" id="TIGR00756">
    <property type="entry name" value="PPR"/>
    <property type="match status" value="1"/>
</dbReference>
<proteinExistence type="inferred from homology"/>
<evidence type="ECO:0000256" key="3">
    <source>
        <dbReference type="PROSITE-ProRule" id="PRU00708"/>
    </source>
</evidence>
<name>A0ABD2Y021_9GENT</name>
<accession>A0ABD2Y021</accession>
<sequence>MGYSVLDRTKEAGINPDVITYNTLLSCASRSRQPVEAYMDFKDIFLRNITPDPATFNIMITGLCKNKYIDNALMLLRNLQRNGFRPELVTYNILIDGICKSGSFKNRMFDEGLEIFLEMKAQGYTFDGFASCTVAGALLRTGRIKEGNKCMGIMFRSGIDLDM</sequence>
<dbReference type="Pfam" id="PF13041">
    <property type="entry name" value="PPR_2"/>
    <property type="match status" value="1"/>
</dbReference>
<dbReference type="Pfam" id="PF01535">
    <property type="entry name" value="PPR"/>
    <property type="match status" value="1"/>
</dbReference>
<dbReference type="InterPro" id="IPR011990">
    <property type="entry name" value="TPR-like_helical_dom_sf"/>
</dbReference>
<evidence type="ECO:0000256" key="2">
    <source>
        <dbReference type="ARBA" id="ARBA00022737"/>
    </source>
</evidence>
<dbReference type="InterPro" id="IPR050872">
    <property type="entry name" value="PPR_P_subfamily"/>
</dbReference>
<dbReference type="EMBL" id="JBJUIK010000016">
    <property type="protein sequence ID" value="KAL3499970.1"/>
    <property type="molecule type" value="Genomic_DNA"/>
</dbReference>
<dbReference type="Gene3D" id="1.25.40.10">
    <property type="entry name" value="Tetratricopeptide repeat domain"/>
    <property type="match status" value="2"/>
</dbReference>
<gene>
    <name evidence="4" type="ORF">ACH5RR_039063</name>
</gene>
<dbReference type="Proteomes" id="UP001630127">
    <property type="component" value="Unassembled WGS sequence"/>
</dbReference>
<dbReference type="Pfam" id="PF13812">
    <property type="entry name" value="PPR_3"/>
    <property type="match status" value="1"/>
</dbReference>
<feature type="repeat" description="PPR" evidence="3">
    <location>
        <begin position="87"/>
        <end position="126"/>
    </location>
</feature>
<dbReference type="InterPro" id="IPR002885">
    <property type="entry name" value="PPR_rpt"/>
</dbReference>
<evidence type="ECO:0000313" key="5">
    <source>
        <dbReference type="Proteomes" id="UP001630127"/>
    </source>
</evidence>
<dbReference type="PROSITE" id="PS51375">
    <property type="entry name" value="PPR"/>
    <property type="match status" value="3"/>
</dbReference>
<evidence type="ECO:0000313" key="4">
    <source>
        <dbReference type="EMBL" id="KAL3499970.1"/>
    </source>
</evidence>
<comment type="similarity">
    <text evidence="1">Belongs to the PPR family. P subfamily.</text>
</comment>
<feature type="non-terminal residue" evidence="4">
    <location>
        <position position="163"/>
    </location>
</feature>
<evidence type="ECO:0000256" key="1">
    <source>
        <dbReference type="ARBA" id="ARBA00007626"/>
    </source>
</evidence>
<dbReference type="PANTHER" id="PTHR46128">
    <property type="entry name" value="MITOCHONDRIAL GROUP I INTRON SPLICING FACTOR CCM1"/>
    <property type="match status" value="1"/>
</dbReference>
<organism evidence="4 5">
    <name type="scientific">Cinchona calisaya</name>
    <dbReference type="NCBI Taxonomy" id="153742"/>
    <lineage>
        <taxon>Eukaryota</taxon>
        <taxon>Viridiplantae</taxon>
        <taxon>Streptophyta</taxon>
        <taxon>Embryophyta</taxon>
        <taxon>Tracheophyta</taxon>
        <taxon>Spermatophyta</taxon>
        <taxon>Magnoliopsida</taxon>
        <taxon>eudicotyledons</taxon>
        <taxon>Gunneridae</taxon>
        <taxon>Pentapetalae</taxon>
        <taxon>asterids</taxon>
        <taxon>lamiids</taxon>
        <taxon>Gentianales</taxon>
        <taxon>Rubiaceae</taxon>
        <taxon>Cinchonoideae</taxon>
        <taxon>Cinchoneae</taxon>
        <taxon>Cinchona</taxon>
    </lineage>
</organism>
<keyword evidence="5" id="KW-1185">Reference proteome</keyword>
<comment type="caution">
    <text evidence="4">The sequence shown here is derived from an EMBL/GenBank/DDBJ whole genome shotgun (WGS) entry which is preliminary data.</text>
</comment>
<protein>
    <recommendedName>
        <fullName evidence="6">Pentatricopeptide repeat-containing protein</fullName>
    </recommendedName>
</protein>
<evidence type="ECO:0008006" key="6">
    <source>
        <dbReference type="Google" id="ProtNLM"/>
    </source>
</evidence>
<keyword evidence="2" id="KW-0677">Repeat</keyword>
<dbReference type="AlphaFoldDB" id="A0ABD2Y021"/>